<dbReference type="GO" id="GO:0097539">
    <property type="term" value="C:ciliary transition fiber"/>
    <property type="evidence" value="ECO:0007669"/>
    <property type="project" value="TreeGrafter"/>
</dbReference>
<feature type="coiled-coil region" evidence="1">
    <location>
        <begin position="236"/>
        <end position="320"/>
    </location>
</feature>
<dbReference type="Proteomes" id="UP001372834">
    <property type="component" value="Unassembled WGS sequence"/>
</dbReference>
<reference evidence="3 4" key="1">
    <citation type="submission" date="2023-10" db="EMBL/GenBank/DDBJ databases">
        <title>Genomes of two closely related lineages of the louse Polyplax serrata with different host specificities.</title>
        <authorList>
            <person name="Martinu J."/>
            <person name="Tarabai H."/>
            <person name="Stefka J."/>
            <person name="Hypsa V."/>
        </authorList>
    </citation>
    <scope>NUCLEOTIDE SEQUENCE [LARGE SCALE GENOMIC DNA]</scope>
    <source>
        <strain evidence="3">HR10_N</strain>
    </source>
</reference>
<keyword evidence="1" id="KW-0175">Coiled coil</keyword>
<evidence type="ECO:0000256" key="1">
    <source>
        <dbReference type="SAM" id="Coils"/>
    </source>
</evidence>
<dbReference type="AlphaFoldDB" id="A0AAN8S771"/>
<dbReference type="EMBL" id="JAWJWE010000041">
    <property type="protein sequence ID" value="KAK6618679.1"/>
    <property type="molecule type" value="Genomic_DNA"/>
</dbReference>
<name>A0AAN8S771_POLSC</name>
<gene>
    <name evidence="3" type="ORF">RUM43_013070</name>
</gene>
<protein>
    <submittedName>
        <fullName evidence="3">Uncharacterized protein</fullName>
    </submittedName>
</protein>
<organism evidence="3 4">
    <name type="scientific">Polyplax serrata</name>
    <name type="common">Common mouse louse</name>
    <dbReference type="NCBI Taxonomy" id="468196"/>
    <lineage>
        <taxon>Eukaryota</taxon>
        <taxon>Metazoa</taxon>
        <taxon>Ecdysozoa</taxon>
        <taxon>Arthropoda</taxon>
        <taxon>Hexapoda</taxon>
        <taxon>Insecta</taxon>
        <taxon>Pterygota</taxon>
        <taxon>Neoptera</taxon>
        <taxon>Paraneoptera</taxon>
        <taxon>Psocodea</taxon>
        <taxon>Troctomorpha</taxon>
        <taxon>Phthiraptera</taxon>
        <taxon>Anoplura</taxon>
        <taxon>Polyplacidae</taxon>
        <taxon>Polyplax</taxon>
    </lineage>
</organism>
<feature type="coiled-coil region" evidence="1">
    <location>
        <begin position="582"/>
        <end position="616"/>
    </location>
</feature>
<dbReference type="GO" id="GO:0007268">
    <property type="term" value="P:chemical synaptic transmission"/>
    <property type="evidence" value="ECO:0007669"/>
    <property type="project" value="InterPro"/>
</dbReference>
<comment type="caution">
    <text evidence="3">The sequence shown here is derived from an EMBL/GenBank/DDBJ whole genome shotgun (WGS) entry which is preliminary data.</text>
</comment>
<proteinExistence type="predicted"/>
<dbReference type="InterPro" id="IPR033545">
    <property type="entry name" value="CEP89"/>
</dbReference>
<dbReference type="GO" id="GO:0005814">
    <property type="term" value="C:centriole"/>
    <property type="evidence" value="ECO:0007669"/>
    <property type="project" value="InterPro"/>
</dbReference>
<dbReference type="GO" id="GO:0060271">
    <property type="term" value="P:cilium assembly"/>
    <property type="evidence" value="ECO:0007669"/>
    <property type="project" value="InterPro"/>
</dbReference>
<evidence type="ECO:0000256" key="2">
    <source>
        <dbReference type="SAM" id="MobiDB-lite"/>
    </source>
</evidence>
<feature type="region of interest" description="Disordered" evidence="2">
    <location>
        <begin position="20"/>
        <end position="93"/>
    </location>
</feature>
<sequence length="635" mass="73806">MFSVKGLARKFQNGLYPFGVNSGTGQVLSPEEKRTSCGRQPKGKKPRQERSRRGMDEEESVCVRPDSGQLRSHRSSRRNKSRHDHKCSHKVRKKSLESLLEKIDHLRHKNHLLNKRISESGEPALPGEDESLSPFKMDVGVAYQHLKRENSKLRIDLEKAREENEEIKSTGDRLVEENAILRGDISLMKNLIYKLNQELGKYQTGEREPGQPVGRPEKLPKNYLDKNFLRPVVPLLKAYSEALHEKDETIKELEAQYKKFNSAFNDVLRENENLYEELEKKFLAANGTVFNEVKVLKRDLEMAKQENNLLFQQINLEKEKLVKIHSTFKVKGKYLCPPKQLFFPSTAPFNIVHPFENEIDPTEEASKEKDNLKSDMEECKTDLLVTRGKYAVLKQEFDRLKMDNDTRIPMAVHSATVDECRKLFQELKNEYENEKCRLLGKIKELEESLTKRSKQEEKWTEERNYLEKSNFNQTFEIETLMRKISELENQLFVKDGNVALAEENSQEVTGLKKQLGEANQKVGDLSKNLMTTRRRLRKAMQFAEEIVKGQESLLVQLHEKQKENTYMTAQFGNLKTQLKDVERGAREGLNSVEDKIKSLESENHALTVQNRKLEKLLTTQEELIRKLEPVRDYTS</sequence>
<accession>A0AAN8S771</accession>
<dbReference type="PANTHER" id="PTHR36170:SF1">
    <property type="entry name" value="CENTROSOMAL PROTEIN OF 89 KDA"/>
    <property type="match status" value="1"/>
</dbReference>
<dbReference type="PANTHER" id="PTHR36170">
    <property type="entry name" value="CENTROSOMAL PROTEIN OF 89 KDA"/>
    <property type="match status" value="1"/>
</dbReference>
<feature type="compositionally biased region" description="Basic and acidic residues" evidence="2">
    <location>
        <begin position="46"/>
        <end position="55"/>
    </location>
</feature>
<evidence type="ECO:0000313" key="4">
    <source>
        <dbReference type="Proteomes" id="UP001372834"/>
    </source>
</evidence>
<feature type="compositionally biased region" description="Basic residues" evidence="2">
    <location>
        <begin position="71"/>
        <end position="93"/>
    </location>
</feature>
<feature type="coiled-coil region" evidence="1">
    <location>
        <begin position="143"/>
        <end position="177"/>
    </location>
</feature>
<dbReference type="GO" id="GO:0045202">
    <property type="term" value="C:synapse"/>
    <property type="evidence" value="ECO:0007669"/>
    <property type="project" value="GOC"/>
</dbReference>
<evidence type="ECO:0000313" key="3">
    <source>
        <dbReference type="EMBL" id="KAK6618679.1"/>
    </source>
</evidence>
<feature type="coiled-coil region" evidence="1">
    <location>
        <begin position="417"/>
        <end position="462"/>
    </location>
</feature>
<dbReference type="GO" id="GO:0007005">
    <property type="term" value="P:mitochondrion organization"/>
    <property type="evidence" value="ECO:0007669"/>
    <property type="project" value="InterPro"/>
</dbReference>